<dbReference type="InterPro" id="IPR020103">
    <property type="entry name" value="PsdUridine_synth_cat_dom_sf"/>
</dbReference>
<sequence>MAGIRQRCGARTLMTLLACVARASALTASTPTISVIAEGPEYLVVHKPAGVPCHRRDDRPGILELVGGTDLKLCHRLDDGTSGCLVLAKGRRAAAAIGDAFAAKRVAKVYVGLTASRPSKKKGVIVGDMVRSRRSQWRLTRDSANPACTWLSRSIGLGPGEDPAARLLVARPLTGKTHQIRVAAKSIGAPLLGDGLYGGGKADRLYLHAAAIRIPDVGLDARASPDSGASFLSRRFADAWSAVDLEAELADDALPRAAREFLARQRVS</sequence>
<name>A0A7S4A4B7_9STRA</name>
<dbReference type="SUPFAM" id="SSF55120">
    <property type="entry name" value="Pseudouridine synthase"/>
    <property type="match status" value="1"/>
</dbReference>
<evidence type="ECO:0000259" key="3">
    <source>
        <dbReference type="Pfam" id="PF00849"/>
    </source>
</evidence>
<reference evidence="5" key="2">
    <citation type="submission" date="2021-11" db="EMBL/GenBank/DDBJ databases">
        <authorList>
            <consortium name="Genoscope - CEA"/>
            <person name="William W."/>
        </authorList>
    </citation>
    <scope>NUCLEOTIDE SEQUENCE</scope>
</reference>
<dbReference type="AlphaFoldDB" id="A0A7S4A4B7"/>
<dbReference type="PROSITE" id="PS01129">
    <property type="entry name" value="PSI_RLU"/>
    <property type="match status" value="1"/>
</dbReference>
<feature type="signal peptide" evidence="2">
    <location>
        <begin position="1"/>
        <end position="25"/>
    </location>
</feature>
<reference evidence="4" key="1">
    <citation type="submission" date="2021-01" db="EMBL/GenBank/DDBJ databases">
        <authorList>
            <person name="Corre E."/>
            <person name="Pelletier E."/>
            <person name="Niang G."/>
            <person name="Scheremetjew M."/>
            <person name="Finn R."/>
            <person name="Kale V."/>
            <person name="Holt S."/>
            <person name="Cochrane G."/>
            <person name="Meng A."/>
            <person name="Brown T."/>
            <person name="Cohen L."/>
        </authorList>
    </citation>
    <scope>NUCLEOTIDE SEQUENCE</scope>
    <source>
        <strain evidence="4">CCMP1756</strain>
    </source>
</reference>
<gene>
    <name evidence="4" type="ORF">PCAL00307_LOCUS18476</name>
    <name evidence="5" type="ORF">PECAL_6P11710</name>
</gene>
<dbReference type="InterPro" id="IPR006145">
    <property type="entry name" value="PsdUridine_synth_RsuA/RluA"/>
</dbReference>
<dbReference type="InterPro" id="IPR050188">
    <property type="entry name" value="RluA_PseudoU_synthase"/>
</dbReference>
<evidence type="ECO:0000313" key="6">
    <source>
        <dbReference type="Proteomes" id="UP000789595"/>
    </source>
</evidence>
<dbReference type="GO" id="GO:0003723">
    <property type="term" value="F:RNA binding"/>
    <property type="evidence" value="ECO:0007669"/>
    <property type="project" value="InterPro"/>
</dbReference>
<comment type="similarity">
    <text evidence="1">Belongs to the pseudouridine synthase RluA family.</text>
</comment>
<dbReference type="OrthoDB" id="418349at2759"/>
<dbReference type="EMBL" id="HBIW01021451">
    <property type="protein sequence ID" value="CAE0703029.1"/>
    <property type="molecule type" value="Transcribed_RNA"/>
</dbReference>
<evidence type="ECO:0000313" key="4">
    <source>
        <dbReference type="EMBL" id="CAE0703029.1"/>
    </source>
</evidence>
<organism evidence="4">
    <name type="scientific">Pelagomonas calceolata</name>
    <dbReference type="NCBI Taxonomy" id="35677"/>
    <lineage>
        <taxon>Eukaryota</taxon>
        <taxon>Sar</taxon>
        <taxon>Stramenopiles</taxon>
        <taxon>Ochrophyta</taxon>
        <taxon>Pelagophyceae</taxon>
        <taxon>Pelagomonadales</taxon>
        <taxon>Pelagomonadaceae</taxon>
        <taxon>Pelagomonas</taxon>
    </lineage>
</organism>
<feature type="chain" id="PRO_5035593931" description="Pseudouridine synthase RsuA/RluA-like domain-containing protein" evidence="2">
    <location>
        <begin position="26"/>
        <end position="268"/>
    </location>
</feature>
<dbReference type="PANTHER" id="PTHR21600:SF87">
    <property type="entry name" value="RNA PSEUDOURIDYLATE SYNTHASE DOMAIN-CONTAINING PROTEIN 1"/>
    <property type="match status" value="1"/>
</dbReference>
<feature type="domain" description="Pseudouridine synthase RsuA/RluA-like" evidence="3">
    <location>
        <begin position="42"/>
        <end position="183"/>
    </location>
</feature>
<dbReference type="CDD" id="cd02869">
    <property type="entry name" value="PseudoU_synth_RluA_like"/>
    <property type="match status" value="1"/>
</dbReference>
<evidence type="ECO:0000313" key="5">
    <source>
        <dbReference type="EMBL" id="CAH0379543.1"/>
    </source>
</evidence>
<protein>
    <recommendedName>
        <fullName evidence="3">Pseudouridine synthase RsuA/RluA-like domain-containing protein</fullName>
    </recommendedName>
</protein>
<keyword evidence="6" id="KW-1185">Reference proteome</keyword>
<dbReference type="GO" id="GO:0000455">
    <property type="term" value="P:enzyme-directed rRNA pseudouridine synthesis"/>
    <property type="evidence" value="ECO:0007669"/>
    <property type="project" value="TreeGrafter"/>
</dbReference>
<dbReference type="EMBL" id="CAKKNE010000006">
    <property type="protein sequence ID" value="CAH0379543.1"/>
    <property type="molecule type" value="Genomic_DNA"/>
</dbReference>
<dbReference type="Gene3D" id="3.30.2350.10">
    <property type="entry name" value="Pseudouridine synthase"/>
    <property type="match status" value="1"/>
</dbReference>
<dbReference type="PANTHER" id="PTHR21600">
    <property type="entry name" value="MITOCHONDRIAL RNA PSEUDOURIDINE SYNTHASE"/>
    <property type="match status" value="1"/>
</dbReference>
<dbReference type="InterPro" id="IPR006224">
    <property type="entry name" value="PsdUridine_synth_RluA-like_CS"/>
</dbReference>
<proteinExistence type="inferred from homology"/>
<accession>A0A7S4A4B7</accession>
<evidence type="ECO:0000256" key="2">
    <source>
        <dbReference type="SAM" id="SignalP"/>
    </source>
</evidence>
<keyword evidence="2" id="KW-0732">Signal</keyword>
<dbReference type="Proteomes" id="UP000789595">
    <property type="component" value="Unassembled WGS sequence"/>
</dbReference>
<dbReference type="GO" id="GO:0009982">
    <property type="term" value="F:pseudouridine synthase activity"/>
    <property type="evidence" value="ECO:0007669"/>
    <property type="project" value="InterPro"/>
</dbReference>
<evidence type="ECO:0000256" key="1">
    <source>
        <dbReference type="ARBA" id="ARBA00010876"/>
    </source>
</evidence>
<dbReference type="Pfam" id="PF00849">
    <property type="entry name" value="PseudoU_synth_2"/>
    <property type="match status" value="1"/>
</dbReference>